<evidence type="ECO:0000313" key="12">
    <source>
        <dbReference type="RefSeq" id="XP_018089248.1"/>
    </source>
</evidence>
<keyword evidence="5" id="KW-1133">Transmembrane helix</keyword>
<keyword evidence="11" id="KW-1185">Reference proteome</keyword>
<evidence type="ECO:0000256" key="1">
    <source>
        <dbReference type="ARBA" id="ARBA00004651"/>
    </source>
</evidence>
<keyword evidence="3" id="KW-0812">Transmembrane</keyword>
<dbReference type="CDD" id="cd13954">
    <property type="entry name" value="7tmA_OR"/>
    <property type="match status" value="1"/>
</dbReference>
<dbReference type="PaxDb" id="8355-A0A1L8F3G4"/>
<evidence type="ECO:0000256" key="6">
    <source>
        <dbReference type="ARBA" id="ARBA00023040"/>
    </source>
</evidence>
<evidence type="ECO:0000256" key="5">
    <source>
        <dbReference type="ARBA" id="ARBA00022989"/>
    </source>
</evidence>
<keyword evidence="7" id="KW-0472">Membrane</keyword>
<evidence type="ECO:0000313" key="11">
    <source>
        <dbReference type="Proteomes" id="UP000186698"/>
    </source>
</evidence>
<dbReference type="PANTHER" id="PTHR26452">
    <property type="entry name" value="OLFACTORY RECEPTOR"/>
    <property type="match status" value="1"/>
</dbReference>
<keyword evidence="6" id="KW-0297">G-protein coupled receptor</keyword>
<dbReference type="InterPro" id="IPR000276">
    <property type="entry name" value="GPCR_Rhodpsn"/>
</dbReference>
<dbReference type="GO" id="GO:0005886">
    <property type="term" value="C:plasma membrane"/>
    <property type="evidence" value="ECO:0007669"/>
    <property type="project" value="UniProtKB-SubCell"/>
</dbReference>
<evidence type="ECO:0000256" key="3">
    <source>
        <dbReference type="ARBA" id="ARBA00022692"/>
    </source>
</evidence>
<comment type="subcellular location">
    <subcellularLocation>
        <location evidence="1">Cell membrane</location>
        <topology evidence="1">Multi-pass membrane protein</topology>
    </subcellularLocation>
</comment>
<dbReference type="Pfam" id="PF13853">
    <property type="entry name" value="7tm_4"/>
    <property type="match status" value="1"/>
</dbReference>
<keyword evidence="4" id="KW-0552">Olfaction</keyword>
<evidence type="ECO:0000256" key="7">
    <source>
        <dbReference type="ARBA" id="ARBA00023136"/>
    </source>
</evidence>
<dbReference type="GO" id="GO:0004930">
    <property type="term" value="F:G protein-coupled receptor activity"/>
    <property type="evidence" value="ECO:0007669"/>
    <property type="project" value="UniProtKB-KW"/>
</dbReference>
<keyword evidence="8 12" id="KW-0675">Receptor</keyword>
<evidence type="ECO:0000256" key="9">
    <source>
        <dbReference type="ARBA" id="ARBA00023224"/>
    </source>
</evidence>
<keyword evidence="9" id="KW-0807">Transducer</keyword>
<keyword evidence="2" id="KW-1003">Cell membrane</keyword>
<dbReference type="KEGG" id="xla:108700564"/>
<dbReference type="OMA" id="FINCMSQ"/>
<proteinExistence type="predicted"/>
<evidence type="ECO:0000256" key="4">
    <source>
        <dbReference type="ARBA" id="ARBA00022725"/>
    </source>
</evidence>
<dbReference type="AlphaFoldDB" id="A0A1L8F3G4"/>
<protein>
    <submittedName>
        <fullName evidence="12">Olfactory receptor 1009</fullName>
    </submittedName>
</protein>
<evidence type="ECO:0000256" key="2">
    <source>
        <dbReference type="ARBA" id="ARBA00022475"/>
    </source>
</evidence>
<reference evidence="12" key="1">
    <citation type="submission" date="2025-08" db="UniProtKB">
        <authorList>
            <consortium name="RefSeq"/>
        </authorList>
    </citation>
    <scope>IDENTIFICATION</scope>
    <source>
        <strain evidence="12">J_2021</strain>
        <tissue evidence="12">Erythrocytes</tissue>
    </source>
</reference>
<dbReference type="InterPro" id="IPR000725">
    <property type="entry name" value="Olfact_rcpt"/>
</dbReference>
<dbReference type="SUPFAM" id="SSF81321">
    <property type="entry name" value="Family A G protein-coupled receptor-like"/>
    <property type="match status" value="1"/>
</dbReference>
<dbReference type="PROSITE" id="PS50262">
    <property type="entry name" value="G_PROTEIN_RECEP_F1_2"/>
    <property type="match status" value="1"/>
</dbReference>
<sequence>MSQKNQTHVTFFIIKGISEVPGLQVLVFFLVLLLYLITLSGNLTILLLVCLDKKLHNPMYFFLGNLSILDVFSLSITLHKILFTFISGDKTVSFLGCMAQMYIFSSLTCNELLMLTAMSYDRYVAICNPLHYHMVMNRRVCALLAIICWVLGFIEVVPHMWAISKFTCYKSNEINHYFCDILPIMKLSCSDTTILKLVIFIEGLLLVSFTPFLFTFISYIYIIATILQITSNIGRRKAFYTCSSHLTVVIILYLSLVCQYLRPTSTDTLDSNKVFSLFNTAAVPVLNPFIYSLKNKDVKLSFRRQLKSLKSLKFASL</sequence>
<keyword evidence="4" id="KW-0716">Sensory transduction</keyword>
<dbReference type="PRINTS" id="PR00237">
    <property type="entry name" value="GPCRRHODOPSN"/>
</dbReference>
<evidence type="ECO:0000259" key="10">
    <source>
        <dbReference type="PROSITE" id="PS50262"/>
    </source>
</evidence>
<evidence type="ECO:0000256" key="8">
    <source>
        <dbReference type="ARBA" id="ARBA00023170"/>
    </source>
</evidence>
<dbReference type="FunFam" id="1.20.1070.10:FF:000268">
    <property type="entry name" value="Putative olfactory receptor 2I1"/>
    <property type="match status" value="1"/>
</dbReference>
<dbReference type="InterPro" id="IPR017452">
    <property type="entry name" value="GPCR_Rhodpsn_7TM"/>
</dbReference>
<dbReference type="InterPro" id="IPR050516">
    <property type="entry name" value="Olfactory_GPCR"/>
</dbReference>
<dbReference type="GeneID" id="108700564"/>
<dbReference type="OrthoDB" id="5967130at2759"/>
<dbReference type="RefSeq" id="XP_018089248.1">
    <property type="nucleotide sequence ID" value="XM_018233759.1"/>
</dbReference>
<dbReference type="PRINTS" id="PR00245">
    <property type="entry name" value="OLFACTORYR"/>
</dbReference>
<dbReference type="GO" id="GO:0004984">
    <property type="term" value="F:olfactory receptor activity"/>
    <property type="evidence" value="ECO:0000318"/>
    <property type="project" value="GO_Central"/>
</dbReference>
<organism evidence="11 12">
    <name type="scientific">Xenopus laevis</name>
    <name type="common">African clawed frog</name>
    <dbReference type="NCBI Taxonomy" id="8355"/>
    <lineage>
        <taxon>Eukaryota</taxon>
        <taxon>Metazoa</taxon>
        <taxon>Chordata</taxon>
        <taxon>Craniata</taxon>
        <taxon>Vertebrata</taxon>
        <taxon>Euteleostomi</taxon>
        <taxon>Amphibia</taxon>
        <taxon>Batrachia</taxon>
        <taxon>Anura</taxon>
        <taxon>Pipoidea</taxon>
        <taxon>Pipidae</taxon>
        <taxon>Xenopodinae</taxon>
        <taxon>Xenopus</taxon>
        <taxon>Xenopus</taxon>
    </lineage>
</organism>
<gene>
    <name evidence="12" type="primary">LOC108700564</name>
</gene>
<accession>A0A1L8F3G4</accession>
<dbReference type="Gene3D" id="1.20.1070.10">
    <property type="entry name" value="Rhodopsin 7-helix transmembrane proteins"/>
    <property type="match status" value="1"/>
</dbReference>
<dbReference type="GO" id="GO:0005549">
    <property type="term" value="F:odorant binding"/>
    <property type="evidence" value="ECO:0000318"/>
    <property type="project" value="GO_Central"/>
</dbReference>
<name>A0A1L8F3G4_XENLA</name>
<feature type="domain" description="G-protein coupled receptors family 1 profile" evidence="10">
    <location>
        <begin position="41"/>
        <end position="291"/>
    </location>
</feature>
<dbReference type="Proteomes" id="UP000186698">
    <property type="component" value="Chromosome 8S"/>
</dbReference>